<dbReference type="Gene3D" id="1.20.58.340">
    <property type="entry name" value="Magnesium transport protein CorA, transmembrane region"/>
    <property type="match status" value="1"/>
</dbReference>
<organism evidence="3 4">
    <name type="scientific">Hyaloscypha bicolor E</name>
    <dbReference type="NCBI Taxonomy" id="1095630"/>
    <lineage>
        <taxon>Eukaryota</taxon>
        <taxon>Fungi</taxon>
        <taxon>Dikarya</taxon>
        <taxon>Ascomycota</taxon>
        <taxon>Pezizomycotina</taxon>
        <taxon>Leotiomycetes</taxon>
        <taxon>Helotiales</taxon>
        <taxon>Hyaloscyphaceae</taxon>
        <taxon>Hyaloscypha</taxon>
        <taxon>Hyaloscypha bicolor</taxon>
    </lineage>
</organism>
<evidence type="ECO:0000256" key="1">
    <source>
        <dbReference type="SAM" id="Phobius"/>
    </source>
</evidence>
<dbReference type="InterPro" id="IPR058257">
    <property type="entry name" value="CorA-like_dom"/>
</dbReference>
<evidence type="ECO:0000259" key="2">
    <source>
        <dbReference type="Pfam" id="PF26616"/>
    </source>
</evidence>
<feature type="transmembrane region" description="Helical" evidence="1">
    <location>
        <begin position="337"/>
        <end position="359"/>
    </location>
</feature>
<reference evidence="3 4" key="1">
    <citation type="submission" date="2016-04" db="EMBL/GenBank/DDBJ databases">
        <title>A degradative enzymes factory behind the ericoid mycorrhizal symbiosis.</title>
        <authorList>
            <consortium name="DOE Joint Genome Institute"/>
            <person name="Martino E."/>
            <person name="Morin E."/>
            <person name="Grelet G."/>
            <person name="Kuo A."/>
            <person name="Kohler A."/>
            <person name="Daghino S."/>
            <person name="Barry K."/>
            <person name="Choi C."/>
            <person name="Cichocki N."/>
            <person name="Clum A."/>
            <person name="Copeland A."/>
            <person name="Hainaut M."/>
            <person name="Haridas S."/>
            <person name="Labutti K."/>
            <person name="Lindquist E."/>
            <person name="Lipzen A."/>
            <person name="Khouja H.-R."/>
            <person name="Murat C."/>
            <person name="Ohm R."/>
            <person name="Olson A."/>
            <person name="Spatafora J."/>
            <person name="Veneault-Fourrey C."/>
            <person name="Henrissat B."/>
            <person name="Grigoriev I."/>
            <person name="Martin F."/>
            <person name="Perotto S."/>
        </authorList>
    </citation>
    <scope>NUCLEOTIDE SEQUENCE [LARGE SCALE GENOMIC DNA]</scope>
    <source>
        <strain evidence="3 4">E</strain>
    </source>
</reference>
<protein>
    <recommendedName>
        <fullName evidence="2">CorA-like transporter domain-containing protein</fullName>
    </recommendedName>
</protein>
<evidence type="ECO:0000313" key="3">
    <source>
        <dbReference type="EMBL" id="PMD54055.1"/>
    </source>
</evidence>
<dbReference type="RefSeq" id="XP_024730959.1">
    <property type="nucleotide sequence ID" value="XM_024870490.1"/>
</dbReference>
<keyword evidence="1" id="KW-0812">Transmembrane</keyword>
<dbReference type="OrthoDB" id="5396681at2759"/>
<evidence type="ECO:0000313" key="4">
    <source>
        <dbReference type="Proteomes" id="UP000235371"/>
    </source>
</evidence>
<dbReference type="GeneID" id="36578572"/>
<name>A0A2J6STE5_9HELO</name>
<dbReference type="Proteomes" id="UP000235371">
    <property type="component" value="Unassembled WGS sequence"/>
</dbReference>
<dbReference type="EMBL" id="KZ613866">
    <property type="protein sequence ID" value="PMD54055.1"/>
    <property type="molecule type" value="Genomic_DNA"/>
</dbReference>
<feature type="domain" description="CorA-like transporter" evidence="2">
    <location>
        <begin position="10"/>
        <end position="194"/>
    </location>
</feature>
<accession>A0A2J6STE5</accession>
<dbReference type="AlphaFoldDB" id="A0A2J6STE5"/>
<keyword evidence="4" id="KW-1185">Reference proteome</keyword>
<keyword evidence="1" id="KW-0472">Membrane</keyword>
<dbReference type="STRING" id="1095630.A0A2J6STE5"/>
<sequence length="455" mass="52423">MTLLYAQPDACQIFSIYQKNSYSRLYITYDLFEWLLSAFSMFPAIWDFVLPFRFQTGESADVGSPPFKFGNIESVFPETPKGGSWELAYSFRYVVRNQREKQLESYPDYDPWSIRQTAVYQQYQRSNDKMIFVLIAPSDPARQSLEAAIGQAKDSGKELNAFELHGGLISTLQDNWRLYIRGLEQVLKDQSDRVTLAQVQSAEEPLSPLPDLVLNFLDRQRIKRVEDKILDLEVIFGSLLDTLSKLQRQSRRFCLCQGHKNCTCSLIIEELEEQMKEVQLNTKRAGILHKRVQGVAQILSDLLEYENAKSLSGLMQETRNEHGKVRILTEKSTHDAAAVKILTIITLIYLPITVVSGFFSTQLVHVDDNGTISIAKDAWWIAVVTVPLTAATLLAWQLWLYSSNKRDSKQKGGPIFEKAFSHNSLWSRVKMRERLRWFWGQFSGARNRQRRRTEV</sequence>
<dbReference type="Pfam" id="PF26616">
    <property type="entry name" value="CorA-like"/>
    <property type="match status" value="1"/>
</dbReference>
<proteinExistence type="predicted"/>
<gene>
    <name evidence="3" type="ORF">K444DRAFT_134739</name>
</gene>
<feature type="transmembrane region" description="Helical" evidence="1">
    <location>
        <begin position="379"/>
        <end position="401"/>
    </location>
</feature>
<keyword evidence="1" id="KW-1133">Transmembrane helix</keyword>
<dbReference type="InParanoid" id="A0A2J6STE5"/>